<dbReference type="InterPro" id="IPR009057">
    <property type="entry name" value="Homeodomain-like_sf"/>
</dbReference>
<sequence length="491" mass="53830">MSPRKLVPQTKPTSPASRFVDASATDGRQHPRRTAAAGKSQQPAMRTRVPSQPVPVRGHRASALDEGDEGDERSYGHSGAKSTAAAARSSGLQQQQLSSPARHRPGSNRNTSAADEDDSPDEDDSLDEDDFRPKHRNLWTTAEIAALKQGVEKLGVGKWTAIRNDPRWSHILSRRTPQNLYDRYRVAGFRMRRQPREQPFRKFILLDADHKPVMGGTAKSPAPVVYGRGAAGVGLGRVRHPRDAALKAAKRDDLYSPEEETCTIYLREVGNQCNQKFQSQDPLSALPMHYDVVYVFSGSRHLIPAPKLERFANYSQVWTTRAQLIRREPLKYGRFAVVDESQAADESAETEQKTTPKKKKSAPSKPIRAAAVRSREQELSKRRQAVEEAEDDEDEDEDEDENESLPTIAQSPRQATTVDRARTSAVHKSSRSSTKPNASATPSRAPGTPAFSSSSSTAAAAAASSPGRAAFGGLPPLRFSTASADTEFLGF</sequence>
<organism evidence="6 7">
    <name type="scientific">Capsaspora owczarzaki (strain ATCC 30864)</name>
    <dbReference type="NCBI Taxonomy" id="595528"/>
    <lineage>
        <taxon>Eukaryota</taxon>
        <taxon>Filasterea</taxon>
        <taxon>Capsaspora</taxon>
    </lineage>
</organism>
<evidence type="ECO:0000256" key="1">
    <source>
        <dbReference type="ARBA" id="ARBA00004123"/>
    </source>
</evidence>
<gene>
    <name evidence="6" type="ORF">CAOG_005071</name>
</gene>
<dbReference type="InParanoid" id="A0A0D2WSI3"/>
<feature type="compositionally biased region" description="Low complexity" evidence="4">
    <location>
        <begin position="84"/>
        <end position="99"/>
    </location>
</feature>
<dbReference type="InterPro" id="IPR001005">
    <property type="entry name" value="SANT/Myb"/>
</dbReference>
<keyword evidence="7" id="KW-1185">Reference proteome</keyword>
<feature type="compositionally biased region" description="Polar residues" evidence="4">
    <location>
        <begin position="404"/>
        <end position="417"/>
    </location>
</feature>
<dbReference type="AlphaFoldDB" id="A0A0D2WSI3"/>
<dbReference type="Gene3D" id="1.10.246.220">
    <property type="match status" value="1"/>
</dbReference>
<dbReference type="InterPro" id="IPR044597">
    <property type="entry name" value="SMH1-6"/>
</dbReference>
<proteinExistence type="predicted"/>
<dbReference type="PANTHER" id="PTHR46267:SF15">
    <property type="entry name" value="WINGED HELIX-TURN-HELIX TRANSCRIPTION REPRESSOR DNA-BINDING PROTEIN-RELATED"/>
    <property type="match status" value="1"/>
</dbReference>
<feature type="region of interest" description="Disordered" evidence="4">
    <location>
        <begin position="1"/>
        <end position="132"/>
    </location>
</feature>
<reference evidence="7" key="1">
    <citation type="submission" date="2011-02" db="EMBL/GenBank/DDBJ databases">
        <title>The Genome Sequence of Capsaspora owczarzaki ATCC 30864.</title>
        <authorList>
            <person name="Russ C."/>
            <person name="Cuomo C."/>
            <person name="Burger G."/>
            <person name="Gray M.W."/>
            <person name="Holland P.W.H."/>
            <person name="King N."/>
            <person name="Lang F.B.F."/>
            <person name="Roger A.J."/>
            <person name="Ruiz-Trillo I."/>
            <person name="Young S.K."/>
            <person name="Zeng Q."/>
            <person name="Gargeya S."/>
            <person name="Alvarado L."/>
            <person name="Berlin A."/>
            <person name="Chapman S.B."/>
            <person name="Chen Z."/>
            <person name="Freedman E."/>
            <person name="Gellesch M."/>
            <person name="Goldberg J."/>
            <person name="Griggs A."/>
            <person name="Gujja S."/>
            <person name="Heilman E."/>
            <person name="Heiman D."/>
            <person name="Howarth C."/>
            <person name="Mehta T."/>
            <person name="Neiman D."/>
            <person name="Pearson M."/>
            <person name="Roberts A."/>
            <person name="Saif S."/>
            <person name="Shea T."/>
            <person name="Shenoy N."/>
            <person name="Sisk P."/>
            <person name="Stolte C."/>
            <person name="Sykes S."/>
            <person name="White J."/>
            <person name="Yandava C."/>
            <person name="Haas B."/>
            <person name="Nusbaum C."/>
            <person name="Birren B."/>
        </authorList>
    </citation>
    <scope>NUCLEOTIDE SEQUENCE</scope>
    <source>
        <strain evidence="7">ATCC 30864</strain>
    </source>
</reference>
<feature type="compositionally biased region" description="Basic and acidic residues" evidence="4">
    <location>
        <begin position="373"/>
        <end position="386"/>
    </location>
</feature>
<dbReference type="GO" id="GO:0003691">
    <property type="term" value="F:double-stranded telomeric DNA binding"/>
    <property type="evidence" value="ECO:0007669"/>
    <property type="project" value="InterPro"/>
</dbReference>
<evidence type="ECO:0000256" key="4">
    <source>
        <dbReference type="SAM" id="MobiDB-lite"/>
    </source>
</evidence>
<keyword evidence="3" id="KW-0539">Nucleus</keyword>
<feature type="compositionally biased region" description="Acidic residues" evidence="4">
    <location>
        <begin position="114"/>
        <end position="130"/>
    </location>
</feature>
<dbReference type="CDD" id="cd11660">
    <property type="entry name" value="SANT_TRF"/>
    <property type="match status" value="1"/>
</dbReference>
<dbReference type="RefSeq" id="XP_004346756.1">
    <property type="nucleotide sequence ID" value="XM_004346706.2"/>
</dbReference>
<dbReference type="SUPFAM" id="SSF46689">
    <property type="entry name" value="Homeodomain-like"/>
    <property type="match status" value="1"/>
</dbReference>
<dbReference type="Proteomes" id="UP000008743">
    <property type="component" value="Unassembled WGS sequence"/>
</dbReference>
<dbReference type="OrthoDB" id="608866at2759"/>
<evidence type="ECO:0000259" key="5">
    <source>
        <dbReference type="SMART" id="SM00717"/>
    </source>
</evidence>
<evidence type="ECO:0000256" key="3">
    <source>
        <dbReference type="ARBA" id="ARBA00023242"/>
    </source>
</evidence>
<keyword evidence="2" id="KW-0238">DNA-binding</keyword>
<evidence type="ECO:0000313" key="7">
    <source>
        <dbReference type="Proteomes" id="UP000008743"/>
    </source>
</evidence>
<accession>A0A0D2WSI3</accession>
<comment type="subcellular location">
    <subcellularLocation>
        <location evidence="1">Nucleus</location>
    </subcellularLocation>
</comment>
<feature type="compositionally biased region" description="Low complexity" evidence="4">
    <location>
        <begin position="445"/>
        <end position="473"/>
    </location>
</feature>
<feature type="compositionally biased region" description="Polar residues" evidence="4">
    <location>
        <begin position="431"/>
        <end position="442"/>
    </location>
</feature>
<dbReference type="EMBL" id="KE346367">
    <property type="protein sequence ID" value="KJE94428.1"/>
    <property type="molecule type" value="Genomic_DNA"/>
</dbReference>
<dbReference type="SMART" id="SM00717">
    <property type="entry name" value="SANT"/>
    <property type="match status" value="1"/>
</dbReference>
<feature type="compositionally biased region" description="Acidic residues" evidence="4">
    <location>
        <begin position="387"/>
        <end position="403"/>
    </location>
</feature>
<dbReference type="PANTHER" id="PTHR46267">
    <property type="entry name" value="SINGLE MYB HISTONE 4"/>
    <property type="match status" value="1"/>
</dbReference>
<evidence type="ECO:0000256" key="2">
    <source>
        <dbReference type="ARBA" id="ARBA00023125"/>
    </source>
</evidence>
<feature type="domain" description="Myb-like" evidence="5">
    <location>
        <begin position="135"/>
        <end position="190"/>
    </location>
</feature>
<feature type="region of interest" description="Disordered" evidence="4">
    <location>
        <begin position="341"/>
        <end position="476"/>
    </location>
</feature>
<name>A0A0D2WSI3_CAPO3</name>
<evidence type="ECO:0000313" key="6">
    <source>
        <dbReference type="EMBL" id="KJE94428.1"/>
    </source>
</evidence>
<protein>
    <recommendedName>
        <fullName evidence="5">Myb-like domain-containing protein</fullName>
    </recommendedName>
</protein>
<dbReference type="GO" id="GO:0005634">
    <property type="term" value="C:nucleus"/>
    <property type="evidence" value="ECO:0007669"/>
    <property type="project" value="UniProtKB-SubCell"/>
</dbReference>